<organism evidence="3">
    <name type="scientific">Caenorhabditis brenneri</name>
    <name type="common">Nematode worm</name>
    <dbReference type="NCBI Taxonomy" id="135651"/>
    <lineage>
        <taxon>Eukaryota</taxon>
        <taxon>Metazoa</taxon>
        <taxon>Ecdysozoa</taxon>
        <taxon>Nematoda</taxon>
        <taxon>Chromadorea</taxon>
        <taxon>Rhabditida</taxon>
        <taxon>Rhabditina</taxon>
        <taxon>Rhabditomorpha</taxon>
        <taxon>Rhabditoidea</taxon>
        <taxon>Rhabditidae</taxon>
        <taxon>Peloderinae</taxon>
        <taxon>Caenorhabditis</taxon>
    </lineage>
</organism>
<dbReference type="PANTHER" id="PTHR21503:SF8">
    <property type="entry name" value="F-BOX ASSOCIATED DOMAIN-CONTAINING PROTEIN-RELATED"/>
    <property type="match status" value="1"/>
</dbReference>
<dbReference type="InterPro" id="IPR012885">
    <property type="entry name" value="F-box_Sdz-33"/>
</dbReference>
<gene>
    <name evidence="2" type="ORF">CAEBREN_00003</name>
</gene>
<evidence type="ECO:0000259" key="1">
    <source>
        <dbReference type="PROSITE" id="PS50181"/>
    </source>
</evidence>
<dbReference type="FunCoup" id="G0MM18">
    <property type="interactions" value="338"/>
</dbReference>
<dbReference type="InParanoid" id="G0MM18"/>
<keyword evidence="3" id="KW-1185">Reference proteome</keyword>
<protein>
    <recommendedName>
        <fullName evidence="1">F-box domain-containing protein</fullName>
    </recommendedName>
</protein>
<dbReference type="PANTHER" id="PTHR21503">
    <property type="entry name" value="F-BOX-CONTAINING HYPOTHETICAL PROTEIN C.ELEGANS"/>
    <property type="match status" value="1"/>
</dbReference>
<proteinExistence type="predicted"/>
<accession>G0MM18</accession>
<feature type="domain" description="F-box" evidence="1">
    <location>
        <begin position="2"/>
        <end position="51"/>
    </location>
</feature>
<sequence>MTISLIRLPYLVQIRIFEQLSCSELFLLSICSFKLQRLTRNVYLDATSIRFHLYHSRVIIGIRKDGKKETVISIMKHDTQKFLRQAVRLRIGNLKIDFRIRQSSSHFYLIHRETKDIIPLIQEHIQSLFRRPIPSYIAVTVDEKLNELPEMEGVEESSVIGKINEASFLERFFRTYPNQKAARIFTNKNGTLRNSSKIFNIDYLFVMNSEAMTPKILRNFKGKYLSLNNASHFKMKDLIWFFRDWISKERYANLEYLQISLKSGVLRRNAIMERLQTRPWDRTARPQIFHHSAETIRRIRFVDEFYESVDCDIFLDIERVDGTLASIGIDWDNVYFCVWSESQLAMGRNE</sequence>
<dbReference type="PROSITE" id="PS50181">
    <property type="entry name" value="FBOX"/>
    <property type="match status" value="1"/>
</dbReference>
<dbReference type="Pfam" id="PF00646">
    <property type="entry name" value="F-box"/>
    <property type="match status" value="1"/>
</dbReference>
<dbReference type="OMA" id="FFRDWIS"/>
<dbReference type="AlphaFoldDB" id="G0MM18"/>
<dbReference type="EMBL" id="GL379801">
    <property type="protein sequence ID" value="EGT36575.1"/>
    <property type="molecule type" value="Genomic_DNA"/>
</dbReference>
<dbReference type="HOGENOM" id="CLU_040220_0_0_1"/>
<dbReference type="OrthoDB" id="10681442at2759"/>
<dbReference type="Pfam" id="PF07735">
    <property type="entry name" value="FBA_2"/>
    <property type="match status" value="1"/>
</dbReference>
<dbReference type="Proteomes" id="UP000008068">
    <property type="component" value="Unassembled WGS sequence"/>
</dbReference>
<evidence type="ECO:0000313" key="2">
    <source>
        <dbReference type="EMBL" id="EGT36575.1"/>
    </source>
</evidence>
<reference evidence="3" key="1">
    <citation type="submission" date="2011-07" db="EMBL/GenBank/DDBJ databases">
        <authorList>
            <consortium name="Caenorhabditis brenneri Sequencing and Analysis Consortium"/>
            <person name="Wilson R.K."/>
        </authorList>
    </citation>
    <scope>NUCLEOTIDE SEQUENCE [LARGE SCALE GENOMIC DNA]</scope>
    <source>
        <strain evidence="3">PB2801</strain>
    </source>
</reference>
<dbReference type="InterPro" id="IPR001810">
    <property type="entry name" value="F-box_dom"/>
</dbReference>
<dbReference type="eggNOG" id="ENOG502R937">
    <property type="taxonomic scope" value="Eukaryota"/>
</dbReference>
<name>G0MM18_CAEBE</name>
<evidence type="ECO:0000313" key="3">
    <source>
        <dbReference type="Proteomes" id="UP000008068"/>
    </source>
</evidence>